<dbReference type="InterPro" id="IPR009875">
    <property type="entry name" value="PilZ_domain"/>
</dbReference>
<dbReference type="KEGG" id="dsf:UWK_01287"/>
<dbReference type="Gene3D" id="2.40.10.220">
    <property type="entry name" value="predicted glycosyltransferase like domains"/>
    <property type="match status" value="1"/>
</dbReference>
<accession>M1P2Y8</accession>
<name>M1P2Y8_DESSD</name>
<dbReference type="GO" id="GO:0035438">
    <property type="term" value="F:cyclic-di-GMP binding"/>
    <property type="evidence" value="ECO:0007669"/>
    <property type="project" value="InterPro"/>
</dbReference>
<dbReference type="RefSeq" id="WP_015403540.1">
    <property type="nucleotide sequence ID" value="NC_020304.1"/>
</dbReference>
<feature type="domain" description="PilZ" evidence="1">
    <location>
        <begin position="4"/>
        <end position="98"/>
    </location>
</feature>
<evidence type="ECO:0000313" key="2">
    <source>
        <dbReference type="EMBL" id="AGF77848.1"/>
    </source>
</evidence>
<dbReference type="SUPFAM" id="SSF141371">
    <property type="entry name" value="PilZ domain-like"/>
    <property type="match status" value="1"/>
</dbReference>
<protein>
    <submittedName>
        <fullName evidence="2">PilZ domain-containing protein</fullName>
    </submittedName>
</protein>
<dbReference type="Pfam" id="PF07238">
    <property type="entry name" value="PilZ"/>
    <property type="match status" value="1"/>
</dbReference>
<evidence type="ECO:0000259" key="1">
    <source>
        <dbReference type="Pfam" id="PF07238"/>
    </source>
</evidence>
<dbReference type="EMBL" id="CP003985">
    <property type="protein sequence ID" value="AGF77848.1"/>
    <property type="molecule type" value="Genomic_DNA"/>
</dbReference>
<proteinExistence type="predicted"/>
<gene>
    <name evidence="2" type="ordered locus">UWK_01287</name>
</gene>
<organism evidence="2 3">
    <name type="scientific">Desulfocapsa sulfexigens (strain DSM 10523 / SB164P1)</name>
    <dbReference type="NCBI Taxonomy" id="1167006"/>
    <lineage>
        <taxon>Bacteria</taxon>
        <taxon>Pseudomonadati</taxon>
        <taxon>Thermodesulfobacteriota</taxon>
        <taxon>Desulfobulbia</taxon>
        <taxon>Desulfobulbales</taxon>
        <taxon>Desulfocapsaceae</taxon>
        <taxon>Desulfocapsa</taxon>
    </lineage>
</organism>
<sequence>MAHKRADVRVPISGEVVLSDNNGIRITTSARDISPGGFGVKNPSTPLEETLYQVRIYTETGKDIQLKATLVHKSRQTTGFKTSEINTRNQQIISELIAEFQTTDEFIKQIDQHDLLQQKYIDDDGNEISVTFDRDSDE</sequence>
<dbReference type="STRING" id="1167006.UWK_01287"/>
<dbReference type="AlphaFoldDB" id="M1P2Y8"/>
<evidence type="ECO:0000313" key="3">
    <source>
        <dbReference type="Proteomes" id="UP000011721"/>
    </source>
</evidence>
<dbReference type="HOGENOM" id="CLU_1851953_0_0_7"/>
<dbReference type="Proteomes" id="UP000011721">
    <property type="component" value="Chromosome"/>
</dbReference>
<reference evidence="3" key="1">
    <citation type="journal article" date="2013" name="Stand. Genomic Sci.">
        <title>Complete genome sequence of Desulfocapsa sulfexigens, a marine deltaproteobacterium specialized in disproportionating inorganic sulfur compounds.</title>
        <authorList>
            <person name="Finster K.W."/>
            <person name="Kjeldsen K.U."/>
            <person name="Kube M."/>
            <person name="Reinhardt R."/>
            <person name="Mussmann M."/>
            <person name="Amann R."/>
            <person name="Schreiber L."/>
        </authorList>
    </citation>
    <scope>NUCLEOTIDE SEQUENCE [LARGE SCALE GENOMIC DNA]</scope>
    <source>
        <strain evidence="3">DSM 10523 / SB164P1</strain>
    </source>
</reference>
<keyword evidence="3" id="KW-1185">Reference proteome</keyword>